<feature type="domain" description="Aldehyde dehydrogenase" evidence="4">
    <location>
        <begin position="25"/>
        <end position="489"/>
    </location>
</feature>
<keyword evidence="6" id="KW-1185">Reference proteome</keyword>
<dbReference type="PANTHER" id="PTHR43353">
    <property type="entry name" value="SUCCINATE-SEMIALDEHYDE DEHYDROGENASE, MITOCHONDRIAL"/>
    <property type="match status" value="1"/>
</dbReference>
<sequence>MNQQLPFQLHRPSIFKDQCCVNGEWTEAASGKRFDVIDPGTGKGWASAPDSDAKDVNAAVQAAHSAFLSCRKISPRTRSRCLSKWGDLIKENKVDLAKIITHETGKPIAESLAELDYALNSTWWFAGEADRIQGTMFDSSTPGKKVLTIKQPIGVVAALVPWNFPIAMVVRKAGAALAAGCTMVIKPSPETPLSVLTLALLAEEAGFAKGVLNVLTTSLNNTPALTEALCRHPLVKKVTFTGSTRVGKLVAKMCSEGLKKVTLELGGNCPFIVFDDADLSSAADALMGLKWRNAGQACISANRVYVQSGVYEQFAAIVTDRTSKLVVGHGSLPDSTLGPVTTPQSVDRALAQVEDAKNHGARILLGGGKVANNLGYFFHPTIIADAKREMRITDEETFAPILTLYKFGTETEAIQCANDTPMGLASYVFTKDLDRSWRLLDELEAGMIGLNTSAITGAESPFGGMKESGYGKEAGKDVAVEEYLVTKAVSIALLGSRL</sequence>
<comment type="caution">
    <text evidence="5">The sequence shown here is derived from an EMBL/GenBank/DDBJ whole genome shotgun (WGS) entry which is preliminary data.</text>
</comment>
<evidence type="ECO:0000256" key="3">
    <source>
        <dbReference type="ARBA" id="ARBA00023002"/>
    </source>
</evidence>
<dbReference type="SUPFAM" id="SSF53720">
    <property type="entry name" value="ALDH-like"/>
    <property type="match status" value="1"/>
</dbReference>
<dbReference type="Proteomes" id="UP000717696">
    <property type="component" value="Unassembled WGS sequence"/>
</dbReference>
<organism evidence="5 6">
    <name type="scientific">Dactylonectria estremocensis</name>
    <dbReference type="NCBI Taxonomy" id="1079267"/>
    <lineage>
        <taxon>Eukaryota</taxon>
        <taxon>Fungi</taxon>
        <taxon>Dikarya</taxon>
        <taxon>Ascomycota</taxon>
        <taxon>Pezizomycotina</taxon>
        <taxon>Sordariomycetes</taxon>
        <taxon>Hypocreomycetidae</taxon>
        <taxon>Hypocreales</taxon>
        <taxon>Nectriaceae</taxon>
        <taxon>Dactylonectria</taxon>
    </lineage>
</organism>
<dbReference type="Gene3D" id="3.40.309.10">
    <property type="entry name" value="Aldehyde Dehydrogenase, Chain A, domain 2"/>
    <property type="match status" value="1"/>
</dbReference>
<dbReference type="PANTHER" id="PTHR43353:SF7">
    <property type="entry name" value="SUCCINATE SEMIALDEHYDE DEHYDROGENASE (EUROFUNG)"/>
    <property type="match status" value="1"/>
</dbReference>
<evidence type="ECO:0000259" key="4">
    <source>
        <dbReference type="Pfam" id="PF00171"/>
    </source>
</evidence>
<proteinExistence type="inferred from homology"/>
<dbReference type="InterPro" id="IPR015590">
    <property type="entry name" value="Aldehyde_DH_dom"/>
</dbReference>
<dbReference type="GO" id="GO:0005737">
    <property type="term" value="C:cytoplasm"/>
    <property type="evidence" value="ECO:0007669"/>
    <property type="project" value="TreeGrafter"/>
</dbReference>
<dbReference type="EMBL" id="JAGMUU010000022">
    <property type="protein sequence ID" value="KAH7127902.1"/>
    <property type="molecule type" value="Genomic_DNA"/>
</dbReference>
<accession>A0A9P9DZL3</accession>
<gene>
    <name evidence="5" type="ORF">B0J13DRAFT_588618</name>
</gene>
<comment type="pathway">
    <text evidence="1">Amino-acid degradation; 4-aminobutanoate degradation.</text>
</comment>
<evidence type="ECO:0000313" key="6">
    <source>
        <dbReference type="Proteomes" id="UP000717696"/>
    </source>
</evidence>
<dbReference type="FunFam" id="3.40.605.10:FF:000023">
    <property type="entry name" value="Succinate-semialdehyde dehydrogenase (Eurofung)"/>
    <property type="match status" value="1"/>
</dbReference>
<dbReference type="Gene3D" id="3.40.605.10">
    <property type="entry name" value="Aldehyde Dehydrogenase, Chain A, domain 1"/>
    <property type="match status" value="1"/>
</dbReference>
<dbReference type="InterPro" id="IPR016161">
    <property type="entry name" value="Ald_DH/histidinol_DH"/>
</dbReference>
<dbReference type="GO" id="GO:0009450">
    <property type="term" value="P:gamma-aminobutyric acid catabolic process"/>
    <property type="evidence" value="ECO:0007669"/>
    <property type="project" value="TreeGrafter"/>
</dbReference>
<dbReference type="AlphaFoldDB" id="A0A9P9DZL3"/>
<protein>
    <submittedName>
        <fullName evidence="5">Aldehyde dehydrogenase domain-containing protein</fullName>
    </submittedName>
</protein>
<reference evidence="5" key="1">
    <citation type="journal article" date="2021" name="Nat. Commun.">
        <title>Genetic determinants of endophytism in the Arabidopsis root mycobiome.</title>
        <authorList>
            <person name="Mesny F."/>
            <person name="Miyauchi S."/>
            <person name="Thiergart T."/>
            <person name="Pickel B."/>
            <person name="Atanasova L."/>
            <person name="Karlsson M."/>
            <person name="Huettel B."/>
            <person name="Barry K.W."/>
            <person name="Haridas S."/>
            <person name="Chen C."/>
            <person name="Bauer D."/>
            <person name="Andreopoulos W."/>
            <person name="Pangilinan J."/>
            <person name="LaButti K."/>
            <person name="Riley R."/>
            <person name="Lipzen A."/>
            <person name="Clum A."/>
            <person name="Drula E."/>
            <person name="Henrissat B."/>
            <person name="Kohler A."/>
            <person name="Grigoriev I.V."/>
            <person name="Martin F.M."/>
            <person name="Hacquard S."/>
        </authorList>
    </citation>
    <scope>NUCLEOTIDE SEQUENCE</scope>
    <source>
        <strain evidence="5">MPI-CAGE-AT-0021</strain>
    </source>
</reference>
<dbReference type="InterPro" id="IPR016163">
    <property type="entry name" value="Ald_DH_C"/>
</dbReference>
<dbReference type="Pfam" id="PF00171">
    <property type="entry name" value="Aldedh"/>
    <property type="match status" value="1"/>
</dbReference>
<dbReference type="CDD" id="cd07103">
    <property type="entry name" value="ALDH_F5_SSADH_GabD"/>
    <property type="match status" value="1"/>
</dbReference>
<keyword evidence="3" id="KW-0560">Oxidoreductase</keyword>
<dbReference type="FunFam" id="3.40.309.10:FF:000004">
    <property type="entry name" value="Succinate-semialdehyde dehydrogenase I"/>
    <property type="match status" value="1"/>
</dbReference>
<dbReference type="InterPro" id="IPR016162">
    <property type="entry name" value="Ald_DH_N"/>
</dbReference>
<evidence type="ECO:0000313" key="5">
    <source>
        <dbReference type="EMBL" id="KAH7127902.1"/>
    </source>
</evidence>
<comment type="similarity">
    <text evidence="2">Belongs to the aldehyde dehydrogenase family.</text>
</comment>
<evidence type="ECO:0000256" key="2">
    <source>
        <dbReference type="ARBA" id="ARBA00009986"/>
    </source>
</evidence>
<evidence type="ECO:0000256" key="1">
    <source>
        <dbReference type="ARBA" id="ARBA00005176"/>
    </source>
</evidence>
<name>A0A9P9DZL3_9HYPO</name>
<dbReference type="OrthoDB" id="310895at2759"/>
<dbReference type="InterPro" id="IPR050740">
    <property type="entry name" value="Aldehyde_DH_Superfamily"/>
</dbReference>
<dbReference type="GO" id="GO:0004777">
    <property type="term" value="F:succinate-semialdehyde dehydrogenase (NAD+) activity"/>
    <property type="evidence" value="ECO:0007669"/>
    <property type="project" value="TreeGrafter"/>
</dbReference>